<dbReference type="WBParaSite" id="SSTP_0000315500.1">
    <property type="protein sequence ID" value="SSTP_0000315500.1"/>
    <property type="gene ID" value="SSTP_0000315500"/>
</dbReference>
<protein>
    <submittedName>
        <fullName evidence="3">DUF148 domain-containing protein</fullName>
    </submittedName>
</protein>
<evidence type="ECO:0000256" key="2">
    <source>
        <dbReference type="SAM" id="SignalP"/>
    </source>
</evidence>
<reference evidence="3" key="1">
    <citation type="submission" date="2022-10" db="UniProtKB">
        <authorList>
            <consortium name="WormBaseParasite"/>
        </authorList>
    </citation>
    <scope>IDENTIFICATION</scope>
</reference>
<dbReference type="AlphaFoldDB" id="A0A913HJH8"/>
<keyword evidence="2" id="KW-0732">Signal</keyword>
<feature type="chain" id="PRO_5038123088" evidence="2">
    <location>
        <begin position="24"/>
        <end position="302"/>
    </location>
</feature>
<accession>A0A913HJH8</accession>
<feature type="signal peptide" evidence="2">
    <location>
        <begin position="1"/>
        <end position="23"/>
    </location>
</feature>
<organism evidence="3">
    <name type="scientific">Strongyloides stercoralis</name>
    <name type="common">Threadworm</name>
    <dbReference type="NCBI Taxonomy" id="6248"/>
    <lineage>
        <taxon>Eukaryota</taxon>
        <taxon>Metazoa</taxon>
        <taxon>Ecdysozoa</taxon>
        <taxon>Nematoda</taxon>
        <taxon>Chromadorea</taxon>
        <taxon>Rhabditida</taxon>
        <taxon>Tylenchina</taxon>
        <taxon>Panagrolaimomorpha</taxon>
        <taxon>Strongyloidoidea</taxon>
        <taxon>Strongyloididae</taxon>
        <taxon>Strongyloides</taxon>
    </lineage>
</organism>
<sequence length="302" mass="34482">MKFATIFWYTLGFVLVANVGVNAVSKKDDKLTPQFWPPNWVQQSGELISNPECMAKFKAASNKLNSEITILTKAINENRKAIDDLVEQNKTSPVPNIDTKIERIEAAIAQDEIKKKIAESKKRSVDSRLKPNAMIADIHVAIAKGKEERKILAFEKNIVDEKKHLSSLESKLTCITYDDIDSKAKRAQLAVDIEKAKYEIIRAEQRLEEFKRYQEIQALRKKLEAEGLLDSTQAFNKQGKIFHDLVQELIKKWESEGLSKDTINQHLGLIYLGENGNLKCSNSFFDEDIWGEFKDEFTCTNL</sequence>
<evidence type="ECO:0000313" key="3">
    <source>
        <dbReference type="WBParaSite" id="SSTP_0000315500.1"/>
    </source>
</evidence>
<evidence type="ECO:0000256" key="1">
    <source>
        <dbReference type="SAM" id="Coils"/>
    </source>
</evidence>
<name>A0A913HJH8_STRER</name>
<keyword evidence="1" id="KW-0175">Coiled coil</keyword>
<feature type="coiled-coil region" evidence="1">
    <location>
        <begin position="186"/>
        <end position="213"/>
    </location>
</feature>
<proteinExistence type="predicted"/>